<dbReference type="OrthoDB" id="9804441at2"/>
<evidence type="ECO:0000256" key="1">
    <source>
        <dbReference type="ARBA" id="ARBA00022490"/>
    </source>
</evidence>
<comment type="subcellular location">
    <subcellularLocation>
        <location evidence="8">Cytoplasm</location>
    </subcellularLocation>
</comment>
<keyword evidence="6 8" id="KW-0067">ATP-binding</keyword>
<keyword evidence="7 8" id="KW-0315">Glutamine amidotransferase</keyword>
<sequence>MSIPIPKAQVVVYPGSNCDRDALWALKYVGFDADFVDIHGNIDADLVILPGGFSYGDYLRVGAVAAREPIAYKLREFVSRGGLVIGICNGFQILVEMGLLPGALLQNSCGHFLCNIVELEVVDNTTPFTSYFQQGEVIKLPIAHGFGRYVKVDGAQTVFRYTKDVNGSDELIAGITNSSKNILGLMPHPERAIEKILGSDDGLRVFLSVFNYIKDQKKEGVVI</sequence>
<dbReference type="SMART" id="SM01211">
    <property type="entry name" value="GATase_5"/>
    <property type="match status" value="1"/>
</dbReference>
<dbReference type="GO" id="GO:0005524">
    <property type="term" value="F:ATP binding"/>
    <property type="evidence" value="ECO:0007669"/>
    <property type="project" value="UniProtKB-KW"/>
</dbReference>
<feature type="active site" evidence="8">
    <location>
        <position position="188"/>
    </location>
</feature>
<dbReference type="PROSITE" id="PS51273">
    <property type="entry name" value="GATASE_TYPE_1"/>
    <property type="match status" value="1"/>
</dbReference>
<comment type="catalytic activity">
    <reaction evidence="8">
        <text>L-glutamine + H2O = L-glutamate + NH4(+)</text>
        <dbReference type="Rhea" id="RHEA:15889"/>
        <dbReference type="ChEBI" id="CHEBI:15377"/>
        <dbReference type="ChEBI" id="CHEBI:28938"/>
        <dbReference type="ChEBI" id="CHEBI:29985"/>
        <dbReference type="ChEBI" id="CHEBI:58359"/>
        <dbReference type="EC" id="3.5.1.2"/>
    </reaction>
</comment>
<dbReference type="RefSeq" id="WP_011994257.1">
    <property type="nucleotide sequence ID" value="NC_009718.1"/>
</dbReference>
<evidence type="ECO:0000256" key="6">
    <source>
        <dbReference type="ARBA" id="ARBA00022840"/>
    </source>
</evidence>
<dbReference type="GO" id="GO:0006189">
    <property type="term" value="P:'de novo' IMP biosynthetic process"/>
    <property type="evidence" value="ECO:0007669"/>
    <property type="project" value="UniProtKB-UniRule"/>
</dbReference>
<dbReference type="HAMAP" id="MF_00421">
    <property type="entry name" value="PurQ"/>
    <property type="match status" value="1"/>
</dbReference>
<keyword evidence="3 8" id="KW-0547">Nucleotide-binding</keyword>
<dbReference type="PANTHER" id="PTHR47552:SF1">
    <property type="entry name" value="PHOSPHORIBOSYLFORMYLGLYCINAMIDINE SYNTHASE SUBUNIT PURQ"/>
    <property type="match status" value="1"/>
</dbReference>
<dbReference type="AlphaFoldDB" id="A7HM11"/>
<name>A7HM11_FERNB</name>
<evidence type="ECO:0000256" key="5">
    <source>
        <dbReference type="ARBA" id="ARBA00022801"/>
    </source>
</evidence>
<evidence type="ECO:0000313" key="9">
    <source>
        <dbReference type="EMBL" id="ABS60944.1"/>
    </source>
</evidence>
<keyword evidence="4 8" id="KW-0658">Purine biosynthesis</keyword>
<evidence type="ECO:0000256" key="8">
    <source>
        <dbReference type="HAMAP-Rule" id="MF_00421"/>
    </source>
</evidence>
<protein>
    <recommendedName>
        <fullName evidence="8">Phosphoribosylformylglycinamidine synthase subunit PurQ</fullName>
        <shortName evidence="8">FGAM synthase</shortName>
        <ecNumber evidence="8">6.3.5.3</ecNumber>
    </recommendedName>
    <alternativeName>
        <fullName evidence="8">Formylglycinamide ribonucleotide amidotransferase subunit I</fullName>
        <shortName evidence="8">FGAR amidotransferase I</shortName>
        <shortName evidence="8">FGAR-AT I</shortName>
    </alternativeName>
    <alternativeName>
        <fullName evidence="8">Glutaminase PurQ</fullName>
        <ecNumber evidence="8">3.5.1.2</ecNumber>
    </alternativeName>
    <alternativeName>
        <fullName evidence="8">Phosphoribosylformylglycinamidine synthase subunit I</fullName>
    </alternativeName>
</protein>
<evidence type="ECO:0000256" key="4">
    <source>
        <dbReference type="ARBA" id="ARBA00022755"/>
    </source>
</evidence>
<evidence type="ECO:0000313" key="10">
    <source>
        <dbReference type="Proteomes" id="UP000002415"/>
    </source>
</evidence>
<feature type="active site" description="Nucleophile" evidence="8">
    <location>
        <position position="88"/>
    </location>
</feature>
<dbReference type="GO" id="GO:0005737">
    <property type="term" value="C:cytoplasm"/>
    <property type="evidence" value="ECO:0007669"/>
    <property type="project" value="UniProtKB-SubCell"/>
</dbReference>
<dbReference type="HOGENOM" id="CLU_001031_3_1_0"/>
<dbReference type="KEGG" id="fno:Fnod_1096"/>
<gene>
    <name evidence="8" type="primary">purQ</name>
    <name evidence="9" type="ordered locus">Fnod_1096</name>
</gene>
<reference evidence="9 10" key="1">
    <citation type="submission" date="2007-07" db="EMBL/GenBank/DDBJ databases">
        <title>Complete sequence of Fervidobacterium nodosum Rt17-B1.</title>
        <authorList>
            <consortium name="US DOE Joint Genome Institute"/>
            <person name="Copeland A."/>
            <person name="Lucas S."/>
            <person name="Lapidus A."/>
            <person name="Barry K."/>
            <person name="Glavina del Rio T."/>
            <person name="Dalin E."/>
            <person name="Tice H."/>
            <person name="Pitluck S."/>
            <person name="Saunders E."/>
            <person name="Brettin T."/>
            <person name="Bruce D."/>
            <person name="Detter J.C."/>
            <person name="Han C."/>
            <person name="Schmutz J."/>
            <person name="Larimer F."/>
            <person name="Land M."/>
            <person name="Hauser L."/>
            <person name="Kyrpides N."/>
            <person name="Mikhailova N."/>
            <person name="Nelson K."/>
            <person name="Gogarten J.P."/>
            <person name="Noll K."/>
            <person name="Richardson P."/>
        </authorList>
    </citation>
    <scope>NUCLEOTIDE SEQUENCE [LARGE SCALE GENOMIC DNA]</scope>
    <source>
        <strain evidence="10">ATCC 35602 / DSM 5306 / Rt17-B1</strain>
    </source>
</reference>
<dbReference type="EMBL" id="CP000771">
    <property type="protein sequence ID" value="ABS60944.1"/>
    <property type="molecule type" value="Genomic_DNA"/>
</dbReference>
<feature type="active site" evidence="8">
    <location>
        <position position="190"/>
    </location>
</feature>
<dbReference type="STRING" id="381764.Fnod_1096"/>
<dbReference type="Proteomes" id="UP000002415">
    <property type="component" value="Chromosome"/>
</dbReference>
<reference evidence="9 10" key="2">
    <citation type="journal article" date="2009" name="Proc. Natl. Acad. Sci. U.S.A.">
        <title>On the chimeric nature, thermophilic origin, and phylogenetic placement of the Thermotogales.</title>
        <authorList>
            <person name="Zhaxybayeva O."/>
            <person name="Swithers K.S."/>
            <person name="Lapierre P."/>
            <person name="Fournier G.P."/>
            <person name="Bickhart D.M."/>
            <person name="DeBoy R.T."/>
            <person name="Nelson K.E."/>
            <person name="Nesbo C.L."/>
            <person name="Doolittle W.F."/>
            <person name="Gogarten J.P."/>
            <person name="Noll K.M."/>
        </authorList>
    </citation>
    <scope>NUCLEOTIDE SEQUENCE [LARGE SCALE GENOMIC DNA]</scope>
    <source>
        <strain evidence="10">ATCC 35602 / DSM 5306 / Rt17-B1</strain>
    </source>
</reference>
<dbReference type="Pfam" id="PF13507">
    <property type="entry name" value="GATase_5"/>
    <property type="match status" value="1"/>
</dbReference>
<dbReference type="GO" id="GO:0004359">
    <property type="term" value="F:glutaminase activity"/>
    <property type="evidence" value="ECO:0007669"/>
    <property type="project" value="UniProtKB-EC"/>
</dbReference>
<dbReference type="PANTHER" id="PTHR47552">
    <property type="entry name" value="PHOSPHORIBOSYLFORMYLGLYCINAMIDINE SYNTHASE SUBUNIT PURQ"/>
    <property type="match status" value="1"/>
</dbReference>
<keyword evidence="2 8" id="KW-0436">Ligase</keyword>
<proteinExistence type="inferred from homology"/>
<comment type="catalytic activity">
    <reaction evidence="8">
        <text>N(2)-formyl-N(1)-(5-phospho-beta-D-ribosyl)glycinamide + L-glutamine + ATP + H2O = 2-formamido-N(1)-(5-O-phospho-beta-D-ribosyl)acetamidine + L-glutamate + ADP + phosphate + H(+)</text>
        <dbReference type="Rhea" id="RHEA:17129"/>
        <dbReference type="ChEBI" id="CHEBI:15377"/>
        <dbReference type="ChEBI" id="CHEBI:15378"/>
        <dbReference type="ChEBI" id="CHEBI:29985"/>
        <dbReference type="ChEBI" id="CHEBI:30616"/>
        <dbReference type="ChEBI" id="CHEBI:43474"/>
        <dbReference type="ChEBI" id="CHEBI:58359"/>
        <dbReference type="ChEBI" id="CHEBI:147286"/>
        <dbReference type="ChEBI" id="CHEBI:147287"/>
        <dbReference type="ChEBI" id="CHEBI:456216"/>
        <dbReference type="EC" id="6.3.5.3"/>
    </reaction>
</comment>
<keyword evidence="10" id="KW-1185">Reference proteome</keyword>
<comment type="subunit">
    <text evidence="8">Part of the FGAM synthase complex composed of 1 PurL, 1 PurQ and 2 PurS subunits.</text>
</comment>
<evidence type="ECO:0000256" key="2">
    <source>
        <dbReference type="ARBA" id="ARBA00022598"/>
    </source>
</evidence>
<keyword evidence="1 8" id="KW-0963">Cytoplasm</keyword>
<dbReference type="GO" id="GO:0004642">
    <property type="term" value="F:phosphoribosylformylglycinamidine synthase activity"/>
    <property type="evidence" value="ECO:0007669"/>
    <property type="project" value="UniProtKB-UniRule"/>
</dbReference>
<evidence type="ECO:0000256" key="7">
    <source>
        <dbReference type="ARBA" id="ARBA00022962"/>
    </source>
</evidence>
<dbReference type="UniPathway" id="UPA00074">
    <property type="reaction ID" value="UER00128"/>
</dbReference>
<dbReference type="EC" id="6.3.5.3" evidence="8"/>
<dbReference type="Gene3D" id="3.40.50.880">
    <property type="match status" value="1"/>
</dbReference>
<evidence type="ECO:0000256" key="3">
    <source>
        <dbReference type="ARBA" id="ARBA00022741"/>
    </source>
</evidence>
<organism evidence="9 10">
    <name type="scientific">Fervidobacterium nodosum (strain ATCC 35602 / DSM 5306 / Rt17-B1)</name>
    <dbReference type="NCBI Taxonomy" id="381764"/>
    <lineage>
        <taxon>Bacteria</taxon>
        <taxon>Thermotogati</taxon>
        <taxon>Thermotogota</taxon>
        <taxon>Thermotogae</taxon>
        <taxon>Thermotogales</taxon>
        <taxon>Fervidobacteriaceae</taxon>
        <taxon>Fervidobacterium</taxon>
    </lineage>
</organism>
<dbReference type="eggNOG" id="COG0047">
    <property type="taxonomic scope" value="Bacteria"/>
</dbReference>
<keyword evidence="5 8" id="KW-0378">Hydrolase</keyword>
<accession>A7HM11</accession>
<dbReference type="NCBIfam" id="TIGR01737">
    <property type="entry name" value="FGAM_synth_I"/>
    <property type="match status" value="1"/>
</dbReference>
<dbReference type="InterPro" id="IPR029062">
    <property type="entry name" value="Class_I_gatase-like"/>
</dbReference>
<comment type="pathway">
    <text evidence="8">Purine metabolism; IMP biosynthesis via de novo pathway; 5-amino-1-(5-phospho-D-ribosyl)imidazole from N(2)-formyl-N(1)-(5-phospho-D-ribosyl)glycinamide: step 1/2.</text>
</comment>
<dbReference type="PIRSF" id="PIRSF001586">
    <property type="entry name" value="FGAM_synth_I"/>
    <property type="match status" value="1"/>
</dbReference>
<dbReference type="SUPFAM" id="SSF52317">
    <property type="entry name" value="Class I glutamine amidotransferase-like"/>
    <property type="match status" value="1"/>
</dbReference>
<dbReference type="NCBIfam" id="NF002957">
    <property type="entry name" value="PRK03619.1"/>
    <property type="match status" value="1"/>
</dbReference>
<dbReference type="InterPro" id="IPR010075">
    <property type="entry name" value="PRibForGlyAmidine_synth_PurQ"/>
</dbReference>
<comment type="function">
    <text evidence="8">Part of the phosphoribosylformylglycinamidine synthase complex involved in the purines biosynthetic pathway. Catalyzes the ATP-dependent conversion of formylglycinamide ribonucleotide (FGAR) and glutamine to yield formylglycinamidine ribonucleotide (FGAM) and glutamate. The FGAM synthase complex is composed of three subunits. PurQ produces an ammonia molecule by converting glutamine to glutamate. PurL transfers the ammonia molecule to FGAR to form FGAM in an ATP-dependent manner. PurS interacts with PurQ and PurL and is thought to assist in the transfer of the ammonia molecule from PurQ to PurL.</text>
</comment>
<dbReference type="EC" id="3.5.1.2" evidence="8"/>